<dbReference type="Proteomes" id="UP000325440">
    <property type="component" value="Unassembled WGS sequence"/>
</dbReference>
<proteinExistence type="predicted"/>
<dbReference type="AlphaFoldDB" id="A0A5E4N5I2"/>
<organism evidence="1 2">
    <name type="scientific">Cinara cedri</name>
    <dbReference type="NCBI Taxonomy" id="506608"/>
    <lineage>
        <taxon>Eukaryota</taxon>
        <taxon>Metazoa</taxon>
        <taxon>Ecdysozoa</taxon>
        <taxon>Arthropoda</taxon>
        <taxon>Hexapoda</taxon>
        <taxon>Insecta</taxon>
        <taxon>Pterygota</taxon>
        <taxon>Neoptera</taxon>
        <taxon>Paraneoptera</taxon>
        <taxon>Hemiptera</taxon>
        <taxon>Sternorrhyncha</taxon>
        <taxon>Aphidomorpha</taxon>
        <taxon>Aphidoidea</taxon>
        <taxon>Aphididae</taxon>
        <taxon>Lachninae</taxon>
        <taxon>Cinara</taxon>
    </lineage>
</organism>
<reference evidence="1 2" key="1">
    <citation type="submission" date="2019-08" db="EMBL/GenBank/DDBJ databases">
        <authorList>
            <person name="Alioto T."/>
            <person name="Alioto T."/>
            <person name="Gomez Garrido J."/>
        </authorList>
    </citation>
    <scope>NUCLEOTIDE SEQUENCE [LARGE SCALE GENOMIC DNA]</scope>
</reference>
<gene>
    <name evidence="1" type="ORF">CINCED_3A003670</name>
</gene>
<protein>
    <submittedName>
        <fullName evidence="1">Uncharacterized protein</fullName>
    </submittedName>
</protein>
<dbReference type="EMBL" id="CABPRJ010001508">
    <property type="protein sequence ID" value="VVC38853.1"/>
    <property type="molecule type" value="Genomic_DNA"/>
</dbReference>
<accession>A0A5E4N5I2</accession>
<keyword evidence="2" id="KW-1185">Reference proteome</keyword>
<evidence type="ECO:0000313" key="2">
    <source>
        <dbReference type="Proteomes" id="UP000325440"/>
    </source>
</evidence>
<sequence>MAAIGCLMAVSCLKTRVKKRKRKIWVKDWLSKRAKYLHVNLLTELRICPKDWQNYLRIDEDTYLKLLALITPFIKKNDTVMRQAISPHERLTTILRFLATGRSYADLKFSRLAFKQFNEFINKFTAHFKWLGTHESRRGNDKL</sequence>
<dbReference type="OrthoDB" id="6625330at2759"/>
<name>A0A5E4N5I2_9HEMI</name>
<evidence type="ECO:0000313" key="1">
    <source>
        <dbReference type="EMBL" id="VVC38853.1"/>
    </source>
</evidence>